<dbReference type="SUPFAM" id="SSF53807">
    <property type="entry name" value="Helical backbone' metal receptor"/>
    <property type="match status" value="1"/>
</dbReference>
<dbReference type="Pfam" id="PF01297">
    <property type="entry name" value="ZnuA"/>
    <property type="match status" value="1"/>
</dbReference>
<dbReference type="InterPro" id="IPR006127">
    <property type="entry name" value="ZnuA-like"/>
</dbReference>
<dbReference type="GO" id="GO:0046872">
    <property type="term" value="F:metal ion binding"/>
    <property type="evidence" value="ECO:0007669"/>
    <property type="project" value="InterPro"/>
</dbReference>
<gene>
    <name evidence="6" type="ORF">CP960_05900</name>
</gene>
<feature type="region of interest" description="Disordered" evidence="4">
    <location>
        <begin position="107"/>
        <end position="173"/>
    </location>
</feature>
<protein>
    <submittedName>
        <fullName evidence="6">Cation ABC transporter substrate-binding protein</fullName>
    </submittedName>
</protein>
<dbReference type="GO" id="GO:0030001">
    <property type="term" value="P:metal ion transport"/>
    <property type="evidence" value="ECO:0007669"/>
    <property type="project" value="InterPro"/>
</dbReference>
<feature type="chain" id="PRO_5014618832" evidence="5">
    <location>
        <begin position="18"/>
        <end position="336"/>
    </location>
</feature>
<dbReference type="InterPro" id="IPR050492">
    <property type="entry name" value="Bact_metal-bind_prot9"/>
</dbReference>
<organism evidence="6 7">
    <name type="scientific">Malaciobacter halophilus</name>
    <dbReference type="NCBI Taxonomy" id="197482"/>
    <lineage>
        <taxon>Bacteria</taxon>
        <taxon>Pseudomonadati</taxon>
        <taxon>Campylobacterota</taxon>
        <taxon>Epsilonproteobacteria</taxon>
        <taxon>Campylobacterales</taxon>
        <taxon>Arcobacteraceae</taxon>
        <taxon>Malaciobacter</taxon>
    </lineage>
</organism>
<keyword evidence="7" id="KW-1185">Reference proteome</keyword>
<dbReference type="RefSeq" id="WP_101184490.1">
    <property type="nucleotide sequence ID" value="NZ_CP031218.1"/>
</dbReference>
<evidence type="ECO:0000313" key="7">
    <source>
        <dbReference type="Proteomes" id="UP000233248"/>
    </source>
</evidence>
<dbReference type="Proteomes" id="UP000233248">
    <property type="component" value="Unassembled WGS sequence"/>
</dbReference>
<dbReference type="KEGG" id="ahs:AHALO_0727"/>
<dbReference type="AlphaFoldDB" id="A0A2N1J3F6"/>
<accession>A0A2N1J3F6</accession>
<evidence type="ECO:0000256" key="2">
    <source>
        <dbReference type="ARBA" id="ARBA00022448"/>
    </source>
</evidence>
<comment type="similarity">
    <text evidence="1">Belongs to the bacterial solute-binding protein 9 family.</text>
</comment>
<name>A0A2N1J3F6_9BACT</name>
<evidence type="ECO:0000256" key="3">
    <source>
        <dbReference type="ARBA" id="ARBA00022729"/>
    </source>
</evidence>
<comment type="caution">
    <text evidence="6">The sequence shown here is derived from an EMBL/GenBank/DDBJ whole genome shotgun (WGS) entry which is preliminary data.</text>
</comment>
<evidence type="ECO:0000256" key="1">
    <source>
        <dbReference type="ARBA" id="ARBA00011028"/>
    </source>
</evidence>
<dbReference type="PANTHER" id="PTHR42953">
    <property type="entry name" value="HIGH-AFFINITY ZINC UPTAKE SYSTEM PROTEIN ZNUA-RELATED"/>
    <property type="match status" value="1"/>
</dbReference>
<dbReference type="OrthoDB" id="9810636at2"/>
<keyword evidence="3 5" id="KW-0732">Signal</keyword>
<feature type="signal peptide" evidence="5">
    <location>
        <begin position="1"/>
        <end position="17"/>
    </location>
</feature>
<dbReference type="PANTHER" id="PTHR42953:SF3">
    <property type="entry name" value="HIGH-AFFINITY ZINC UPTAKE SYSTEM PROTEIN ZNUA"/>
    <property type="match status" value="1"/>
</dbReference>
<dbReference type="EMBL" id="NXIF01000023">
    <property type="protein sequence ID" value="PKI81091.1"/>
    <property type="molecule type" value="Genomic_DNA"/>
</dbReference>
<evidence type="ECO:0000256" key="5">
    <source>
        <dbReference type="SAM" id="SignalP"/>
    </source>
</evidence>
<reference evidence="6 7" key="1">
    <citation type="submission" date="2017-09" db="EMBL/GenBank/DDBJ databases">
        <title>Genomics of the genus Arcobacter.</title>
        <authorList>
            <person name="Perez-Cataluna A."/>
            <person name="Figueras M.J."/>
            <person name="Salas-Masso N."/>
        </authorList>
    </citation>
    <scope>NUCLEOTIDE SEQUENCE [LARGE SCALE GENOMIC DNA]</scope>
    <source>
        <strain evidence="6 7">DSM 18005</strain>
    </source>
</reference>
<sequence>MKKLFIALLALSSMIFAKEVTVSILPQKYFVEKIAKDKIDINVMVKPGFSPATYEPKTSQMRKLAKSEVYFAIGVPFEKVWLEKFKNANSNMKIVDTAKGIEKIQMAKHEHHEEEHDHDAHHEEEHDHDAHHEEEHDHDAHHEEEHDHDAHHEEEHDHDAHREEEHDHDAHHEHAGLDPHIWLDPILVKTQAKNIYKTLIQIDEKNKNFYKVNYEEFIKELDELYLQLKTVLKPVKGKAFMVFHPSWGYFAKRFDLEQIAVEVQGKEPKPNQLVELINEAKEHNIKVVFVAPQFSQKSAKVIASNIKGDAVVMNPLEENLKTSLLNTAKQIVSSYK</sequence>
<evidence type="ECO:0000256" key="4">
    <source>
        <dbReference type="SAM" id="MobiDB-lite"/>
    </source>
</evidence>
<evidence type="ECO:0000313" key="6">
    <source>
        <dbReference type="EMBL" id="PKI81091.1"/>
    </source>
</evidence>
<keyword evidence="2" id="KW-0813">Transport</keyword>
<proteinExistence type="inferred from homology"/>
<dbReference type="Gene3D" id="3.40.50.1980">
    <property type="entry name" value="Nitrogenase molybdenum iron protein domain"/>
    <property type="match status" value="3"/>
</dbReference>